<dbReference type="OrthoDB" id="4861076at2"/>
<accession>A0A0L6CHV9</accession>
<proteinExistence type="predicted"/>
<gene>
    <name evidence="1" type="ORF">VV01_09825</name>
</gene>
<evidence type="ECO:0000313" key="1">
    <source>
        <dbReference type="EMBL" id="KNX37382.1"/>
    </source>
</evidence>
<organism evidence="1 2">
    <name type="scientific">Luteipulveratus halotolerans</name>
    <dbReference type="NCBI Taxonomy" id="1631356"/>
    <lineage>
        <taxon>Bacteria</taxon>
        <taxon>Bacillati</taxon>
        <taxon>Actinomycetota</taxon>
        <taxon>Actinomycetes</taxon>
        <taxon>Micrococcales</taxon>
        <taxon>Dermacoccaceae</taxon>
        <taxon>Luteipulveratus</taxon>
    </lineage>
</organism>
<protein>
    <submittedName>
        <fullName evidence="1">Uncharacterized protein</fullName>
    </submittedName>
</protein>
<dbReference type="RefSeq" id="WP_050669728.1">
    <property type="nucleotide sequence ID" value="NZ_LAIR01000002.1"/>
</dbReference>
<reference evidence="2" key="1">
    <citation type="submission" date="2015-03" db="EMBL/GenBank/DDBJ databases">
        <title>Luteipulveratus halotolerans sp. nov., a novel actinobacterium (Dermacoccaceae) from Sarawak, Malaysia.</title>
        <authorList>
            <person name="Juboi H."/>
            <person name="Basik A."/>
            <person name="Shamsul S.S."/>
            <person name="Arnold P."/>
            <person name="Schmitt E.K."/>
            <person name="Sanglier J.-J."/>
            <person name="Yeo T."/>
        </authorList>
    </citation>
    <scope>NUCLEOTIDE SEQUENCE [LARGE SCALE GENOMIC DNA]</scope>
    <source>
        <strain evidence="2">C296001</strain>
    </source>
</reference>
<sequence length="208" mass="22530">MTGAASTLPGLLLLQGDSRKVSSWVSRGTVPAYVVPVGGWTAVVAAGESAAKAPYDDGLTMLANRPVPHGFRAAVGFFALRRRAIVVAHRRGWRTIPRWLVWEPGHGAVKVQDLSALRVRDLIEVVGLAHEESSTLRSLLRTREGEPMDLLRDLIDALGLPAGRMLGGSGVPTEADAVLVTPTERDVARFERVVGEDRAIREEQEDLQ</sequence>
<keyword evidence="2" id="KW-1185">Reference proteome</keyword>
<dbReference type="AlphaFoldDB" id="A0A0L6CHV9"/>
<dbReference type="STRING" id="1631356.VV01_09825"/>
<evidence type="ECO:0000313" key="2">
    <source>
        <dbReference type="Proteomes" id="UP000037397"/>
    </source>
</evidence>
<dbReference type="EMBL" id="LAIR01000002">
    <property type="protein sequence ID" value="KNX37382.1"/>
    <property type="molecule type" value="Genomic_DNA"/>
</dbReference>
<comment type="caution">
    <text evidence="1">The sequence shown here is derived from an EMBL/GenBank/DDBJ whole genome shotgun (WGS) entry which is preliminary data.</text>
</comment>
<dbReference type="Proteomes" id="UP000037397">
    <property type="component" value="Unassembled WGS sequence"/>
</dbReference>
<name>A0A0L6CHV9_9MICO</name>